<name>A0A9P5PQH9_9AGAR</name>
<dbReference type="EMBL" id="JADNRY010000064">
    <property type="protein sequence ID" value="KAF9068183.1"/>
    <property type="molecule type" value="Genomic_DNA"/>
</dbReference>
<gene>
    <name evidence="3" type="ORF">BDP27DRAFT_1448624</name>
</gene>
<evidence type="ECO:0000256" key="2">
    <source>
        <dbReference type="SAM" id="SignalP"/>
    </source>
</evidence>
<proteinExistence type="predicted"/>
<comment type="caution">
    <text evidence="3">The sequence shown here is derived from an EMBL/GenBank/DDBJ whole genome shotgun (WGS) entry which is preliminary data.</text>
</comment>
<sequence length="208" mass="21133">MFSTLFFVFLQCVSFPRLYALPSPQQSVTLAFYGDDGSALIPGQVLVPLGTANGGDQTTFQDVISDAITVTSTSGIAVVTQVVPTSFTALLVASASGFDVQGTFTNVADEVVTLSESCHATAANQGECDISLAGVVGADSGSLTEEVVALSVPTSAPQASGARPGSQSGSSSTPSPTSKNHGSKHELNQKILVGLVLGTAVMGRFLAM</sequence>
<feature type="signal peptide" evidence="2">
    <location>
        <begin position="1"/>
        <end position="20"/>
    </location>
</feature>
<evidence type="ECO:0000313" key="4">
    <source>
        <dbReference type="Proteomes" id="UP000772434"/>
    </source>
</evidence>
<reference evidence="3" key="1">
    <citation type="submission" date="2020-11" db="EMBL/GenBank/DDBJ databases">
        <authorList>
            <consortium name="DOE Joint Genome Institute"/>
            <person name="Ahrendt S."/>
            <person name="Riley R."/>
            <person name="Andreopoulos W."/>
            <person name="Labutti K."/>
            <person name="Pangilinan J."/>
            <person name="Ruiz-Duenas F.J."/>
            <person name="Barrasa J.M."/>
            <person name="Sanchez-Garcia M."/>
            <person name="Camarero S."/>
            <person name="Miyauchi S."/>
            <person name="Serrano A."/>
            <person name="Linde D."/>
            <person name="Babiker R."/>
            <person name="Drula E."/>
            <person name="Ayuso-Fernandez I."/>
            <person name="Pacheco R."/>
            <person name="Padilla G."/>
            <person name="Ferreira P."/>
            <person name="Barriuso J."/>
            <person name="Kellner H."/>
            <person name="Castanera R."/>
            <person name="Alfaro M."/>
            <person name="Ramirez L."/>
            <person name="Pisabarro A.G."/>
            <person name="Kuo A."/>
            <person name="Tritt A."/>
            <person name="Lipzen A."/>
            <person name="He G."/>
            <person name="Yan M."/>
            <person name="Ng V."/>
            <person name="Cullen D."/>
            <person name="Martin F."/>
            <person name="Rosso M.-N."/>
            <person name="Henrissat B."/>
            <person name="Hibbett D."/>
            <person name="Martinez A.T."/>
            <person name="Grigoriev I.V."/>
        </authorList>
    </citation>
    <scope>NUCLEOTIDE SEQUENCE</scope>
    <source>
        <strain evidence="3">AH 40177</strain>
    </source>
</reference>
<dbReference type="OrthoDB" id="3110500at2759"/>
<feature type="compositionally biased region" description="Low complexity" evidence="1">
    <location>
        <begin position="158"/>
        <end position="178"/>
    </location>
</feature>
<accession>A0A9P5PQH9</accession>
<evidence type="ECO:0000256" key="1">
    <source>
        <dbReference type="SAM" id="MobiDB-lite"/>
    </source>
</evidence>
<feature type="chain" id="PRO_5040478494" evidence="2">
    <location>
        <begin position="21"/>
        <end position="208"/>
    </location>
</feature>
<feature type="region of interest" description="Disordered" evidence="1">
    <location>
        <begin position="154"/>
        <end position="184"/>
    </location>
</feature>
<keyword evidence="2" id="KW-0732">Signal</keyword>
<keyword evidence="4" id="KW-1185">Reference proteome</keyword>
<dbReference type="AlphaFoldDB" id="A0A9P5PQH9"/>
<evidence type="ECO:0000313" key="3">
    <source>
        <dbReference type="EMBL" id="KAF9068183.1"/>
    </source>
</evidence>
<protein>
    <submittedName>
        <fullName evidence="3">Uncharacterized protein</fullName>
    </submittedName>
</protein>
<organism evidence="3 4">
    <name type="scientific">Rhodocollybia butyracea</name>
    <dbReference type="NCBI Taxonomy" id="206335"/>
    <lineage>
        <taxon>Eukaryota</taxon>
        <taxon>Fungi</taxon>
        <taxon>Dikarya</taxon>
        <taxon>Basidiomycota</taxon>
        <taxon>Agaricomycotina</taxon>
        <taxon>Agaricomycetes</taxon>
        <taxon>Agaricomycetidae</taxon>
        <taxon>Agaricales</taxon>
        <taxon>Marasmiineae</taxon>
        <taxon>Omphalotaceae</taxon>
        <taxon>Rhodocollybia</taxon>
    </lineage>
</organism>
<dbReference type="Proteomes" id="UP000772434">
    <property type="component" value="Unassembled WGS sequence"/>
</dbReference>